<keyword evidence="5 8" id="KW-0812">Transmembrane</keyword>
<evidence type="ECO:0000256" key="2">
    <source>
        <dbReference type="ARBA" id="ARBA00022448"/>
    </source>
</evidence>
<dbReference type="PANTHER" id="PTHR23522:SF10">
    <property type="entry name" value="3-PHENYLPROPIONIC ACID TRANSPORTER-RELATED"/>
    <property type="match status" value="1"/>
</dbReference>
<keyword evidence="4" id="KW-0997">Cell inner membrane</keyword>
<feature type="transmembrane region" description="Helical" evidence="8">
    <location>
        <begin position="201"/>
        <end position="223"/>
    </location>
</feature>
<evidence type="ECO:0000256" key="8">
    <source>
        <dbReference type="SAM" id="Phobius"/>
    </source>
</evidence>
<feature type="transmembrane region" description="Helical" evidence="8">
    <location>
        <begin position="135"/>
        <end position="154"/>
    </location>
</feature>
<keyword evidence="3" id="KW-1003">Cell membrane</keyword>
<gene>
    <name evidence="10" type="ORF">G5B40_09915</name>
</gene>
<evidence type="ECO:0000256" key="4">
    <source>
        <dbReference type="ARBA" id="ARBA00022519"/>
    </source>
</evidence>
<protein>
    <submittedName>
        <fullName evidence="10">MFS transporter</fullName>
    </submittedName>
</protein>
<dbReference type="InterPro" id="IPR036259">
    <property type="entry name" value="MFS_trans_sf"/>
</dbReference>
<evidence type="ECO:0000313" key="10">
    <source>
        <dbReference type="EMBL" id="QIE55736.1"/>
    </source>
</evidence>
<dbReference type="GO" id="GO:0030395">
    <property type="term" value="F:lactose binding"/>
    <property type="evidence" value="ECO:0007669"/>
    <property type="project" value="TreeGrafter"/>
</dbReference>
<sequence length="380" mass="38680">MTPPGLARTSGFYFFLFFAFGAHLPFWPIWLKDRGLTETEIGTYTAAAIALRVAMGFAVPLAADRAGAPRRALALLALLTSLAFLAHLAAGTPGGLLLTTLLAAAAVAGIAPIADALSLRAAAQGGFAYSTARSAGSAAFLIANILCGLAIARFGSNAALWWIVLSLLPCVWLGLTHPGGAGAPLPRPRLADAAALLRHPVVLLTMLAGASIQGSHAVLYTYGSIHWRAAGIGDGTIGALWAFSVLLEVLLMFFAGRRLIRRLTPAGAMALAGAAGVLRWSLMAADPAAIWLWPLQALHALTFTAAYLGAVAMVERIAPASLGATAQGLVGATAVGVAMAGGGLAAAAAYPAWGAGAYWIAAAFSLTGLGAAALLLRLKV</sequence>
<keyword evidence="2" id="KW-0813">Transport</keyword>
<feature type="transmembrane region" description="Helical" evidence="8">
    <location>
        <begin position="12"/>
        <end position="30"/>
    </location>
</feature>
<dbReference type="NCBIfam" id="NF037955">
    <property type="entry name" value="mfs"/>
    <property type="match status" value="1"/>
</dbReference>
<feature type="transmembrane region" description="Helical" evidence="8">
    <location>
        <begin position="42"/>
        <end position="63"/>
    </location>
</feature>
<dbReference type="AlphaFoldDB" id="A0A7L5BZP7"/>
<dbReference type="InterPro" id="IPR024989">
    <property type="entry name" value="MFS_assoc_dom"/>
</dbReference>
<proteinExistence type="predicted"/>
<feature type="transmembrane region" description="Helical" evidence="8">
    <location>
        <begin position="96"/>
        <end position="114"/>
    </location>
</feature>
<dbReference type="SUPFAM" id="SSF103473">
    <property type="entry name" value="MFS general substrate transporter"/>
    <property type="match status" value="1"/>
</dbReference>
<name>A0A7L5BZP7_9RHOB</name>
<feature type="transmembrane region" description="Helical" evidence="8">
    <location>
        <begin position="266"/>
        <end position="285"/>
    </location>
</feature>
<evidence type="ECO:0000256" key="6">
    <source>
        <dbReference type="ARBA" id="ARBA00022989"/>
    </source>
</evidence>
<evidence type="ECO:0000256" key="1">
    <source>
        <dbReference type="ARBA" id="ARBA00004429"/>
    </source>
</evidence>
<evidence type="ECO:0000256" key="7">
    <source>
        <dbReference type="ARBA" id="ARBA00023136"/>
    </source>
</evidence>
<dbReference type="Pfam" id="PF12832">
    <property type="entry name" value="MFS_1_like"/>
    <property type="match status" value="1"/>
</dbReference>
<dbReference type="RefSeq" id="WP_165098059.1">
    <property type="nucleotide sequence ID" value="NZ_CP049056.1"/>
</dbReference>
<dbReference type="EMBL" id="CP049056">
    <property type="protein sequence ID" value="QIE55736.1"/>
    <property type="molecule type" value="Genomic_DNA"/>
</dbReference>
<dbReference type="KEGG" id="hdh:G5B40_09915"/>
<feature type="transmembrane region" description="Helical" evidence="8">
    <location>
        <begin position="356"/>
        <end position="376"/>
    </location>
</feature>
<evidence type="ECO:0000256" key="5">
    <source>
        <dbReference type="ARBA" id="ARBA00022692"/>
    </source>
</evidence>
<keyword evidence="7 8" id="KW-0472">Membrane</keyword>
<accession>A0A7L5BZP7</accession>
<dbReference type="GO" id="GO:0015528">
    <property type="term" value="F:lactose:proton symporter activity"/>
    <property type="evidence" value="ECO:0007669"/>
    <property type="project" value="TreeGrafter"/>
</dbReference>
<dbReference type="PIRSF" id="PIRSF004925">
    <property type="entry name" value="HcaT"/>
    <property type="match status" value="1"/>
</dbReference>
<feature type="transmembrane region" description="Helical" evidence="8">
    <location>
        <begin position="160"/>
        <end position="180"/>
    </location>
</feature>
<dbReference type="GO" id="GO:0005886">
    <property type="term" value="C:plasma membrane"/>
    <property type="evidence" value="ECO:0007669"/>
    <property type="project" value="UniProtKB-SubCell"/>
</dbReference>
<evidence type="ECO:0000259" key="9">
    <source>
        <dbReference type="Pfam" id="PF12832"/>
    </source>
</evidence>
<evidence type="ECO:0000313" key="11">
    <source>
        <dbReference type="Proteomes" id="UP000503336"/>
    </source>
</evidence>
<feature type="transmembrane region" description="Helical" evidence="8">
    <location>
        <begin position="235"/>
        <end position="254"/>
    </location>
</feature>
<reference evidence="10 11" key="1">
    <citation type="submission" date="2020-02" db="EMBL/GenBank/DDBJ databases">
        <title>complete genome sequence of Rhodobacteraceae bacterium.</title>
        <authorList>
            <person name="Park J."/>
            <person name="Kim Y.-S."/>
            <person name="Kim K.-H."/>
        </authorList>
    </citation>
    <scope>NUCLEOTIDE SEQUENCE [LARGE SCALE GENOMIC DNA]</scope>
    <source>
        <strain evidence="10 11">RR4-56</strain>
    </source>
</reference>
<feature type="transmembrane region" description="Helical" evidence="8">
    <location>
        <begin position="291"/>
        <end position="314"/>
    </location>
</feature>
<dbReference type="InterPro" id="IPR026032">
    <property type="entry name" value="HcaT-like"/>
</dbReference>
<dbReference type="Proteomes" id="UP000503336">
    <property type="component" value="Chromosome"/>
</dbReference>
<dbReference type="Gene3D" id="1.20.1250.20">
    <property type="entry name" value="MFS general substrate transporter like domains"/>
    <property type="match status" value="2"/>
</dbReference>
<feature type="transmembrane region" description="Helical" evidence="8">
    <location>
        <begin position="72"/>
        <end position="90"/>
    </location>
</feature>
<organism evidence="10 11">
    <name type="scientific">Pikeienuella piscinae</name>
    <dbReference type="NCBI Taxonomy" id="2748098"/>
    <lineage>
        <taxon>Bacteria</taxon>
        <taxon>Pseudomonadati</taxon>
        <taxon>Pseudomonadota</taxon>
        <taxon>Alphaproteobacteria</taxon>
        <taxon>Rhodobacterales</taxon>
        <taxon>Paracoccaceae</taxon>
        <taxon>Pikeienuella</taxon>
    </lineage>
</organism>
<feature type="transmembrane region" description="Helical" evidence="8">
    <location>
        <begin position="326"/>
        <end position="350"/>
    </location>
</feature>
<feature type="domain" description="Major facilitator superfamily associated" evidence="9">
    <location>
        <begin position="8"/>
        <end position="353"/>
    </location>
</feature>
<keyword evidence="11" id="KW-1185">Reference proteome</keyword>
<dbReference type="PANTHER" id="PTHR23522">
    <property type="entry name" value="BLL5896 PROTEIN"/>
    <property type="match status" value="1"/>
</dbReference>
<evidence type="ECO:0000256" key="3">
    <source>
        <dbReference type="ARBA" id="ARBA00022475"/>
    </source>
</evidence>
<keyword evidence="6 8" id="KW-1133">Transmembrane helix</keyword>
<comment type="subcellular location">
    <subcellularLocation>
        <location evidence="1">Cell inner membrane</location>
        <topology evidence="1">Multi-pass membrane protein</topology>
    </subcellularLocation>
</comment>